<gene>
    <name evidence="1" type="ORF">SAMN04488104_101911</name>
</gene>
<dbReference type="GO" id="GO:0016874">
    <property type="term" value="F:ligase activity"/>
    <property type="evidence" value="ECO:0007669"/>
    <property type="project" value="UniProtKB-KW"/>
</dbReference>
<sequence>MKVMDKYFLAVLPPAVYLDQVEELKRVIHEKFGCKYARKSPAHVTLKMPFSFSAKREEHLKESLTSYFSTHHSFRIGINQVGTFGRRVIYLKVNAPQAMIDIQAGLKTYCQRELHLLPELSDRNYHPHMTVAFKDLKASYFDDLVRFLKLQKVGFSFDVDRVFLLRKAQGIWEPIHEFALLE</sequence>
<dbReference type="SUPFAM" id="SSF55144">
    <property type="entry name" value="LigT-like"/>
    <property type="match status" value="1"/>
</dbReference>
<protein>
    <submittedName>
        <fullName evidence="1">2'-5' RNA ligase</fullName>
    </submittedName>
</protein>
<dbReference type="OrthoDB" id="1951600at2"/>
<dbReference type="InterPro" id="IPR009097">
    <property type="entry name" value="Cyclic_Pdiesterase"/>
</dbReference>
<accession>A0A1G6SV81</accession>
<evidence type="ECO:0000313" key="1">
    <source>
        <dbReference type="EMBL" id="SDD20850.1"/>
    </source>
</evidence>
<keyword evidence="2" id="KW-1185">Reference proteome</keyword>
<name>A0A1G6SV81_9BACT</name>
<organism evidence="1 2">
    <name type="scientific">Algoriphagus faecimaris</name>
    <dbReference type="NCBI Taxonomy" id="686796"/>
    <lineage>
        <taxon>Bacteria</taxon>
        <taxon>Pseudomonadati</taxon>
        <taxon>Bacteroidota</taxon>
        <taxon>Cytophagia</taxon>
        <taxon>Cytophagales</taxon>
        <taxon>Cyclobacteriaceae</taxon>
        <taxon>Algoriphagus</taxon>
    </lineage>
</organism>
<dbReference type="Pfam" id="PF13563">
    <property type="entry name" value="2_5_RNA_ligase2"/>
    <property type="match status" value="1"/>
</dbReference>
<dbReference type="PANTHER" id="PTHR40037">
    <property type="entry name" value="PHOSPHOESTERASE YJCG-RELATED"/>
    <property type="match status" value="1"/>
</dbReference>
<keyword evidence="1" id="KW-0436">Ligase</keyword>
<dbReference type="PANTHER" id="PTHR40037:SF1">
    <property type="entry name" value="PHOSPHOESTERASE SAOUHSC_00951-RELATED"/>
    <property type="match status" value="1"/>
</dbReference>
<evidence type="ECO:0000313" key="2">
    <source>
        <dbReference type="Proteomes" id="UP000199060"/>
    </source>
</evidence>
<proteinExistence type="predicted"/>
<dbReference type="Gene3D" id="3.90.1140.10">
    <property type="entry name" value="Cyclic phosphodiesterase"/>
    <property type="match status" value="1"/>
</dbReference>
<reference evidence="2" key="1">
    <citation type="submission" date="2016-10" db="EMBL/GenBank/DDBJ databases">
        <authorList>
            <person name="Varghese N."/>
            <person name="Submissions S."/>
        </authorList>
    </citation>
    <scope>NUCLEOTIDE SEQUENCE [LARGE SCALE GENOMIC DNA]</scope>
    <source>
        <strain evidence="2">DSM 23095</strain>
    </source>
</reference>
<dbReference type="STRING" id="686796.SAMN04488104_101911"/>
<dbReference type="InterPro" id="IPR050580">
    <property type="entry name" value="2H_phosphoesterase_YjcG-like"/>
</dbReference>
<dbReference type="AlphaFoldDB" id="A0A1G6SV81"/>
<dbReference type="Proteomes" id="UP000199060">
    <property type="component" value="Unassembled WGS sequence"/>
</dbReference>
<dbReference type="EMBL" id="FNAC01000019">
    <property type="protein sequence ID" value="SDD20850.1"/>
    <property type="molecule type" value="Genomic_DNA"/>
</dbReference>